<accession>A0A448WGE7</accession>
<protein>
    <submittedName>
        <fullName evidence="1">Uncharacterized protein</fullName>
    </submittedName>
</protein>
<dbReference type="Proteomes" id="UP000784294">
    <property type="component" value="Unassembled WGS sequence"/>
</dbReference>
<dbReference type="EMBL" id="CAAALY010010724">
    <property type="protein sequence ID" value="VEL11062.1"/>
    <property type="molecule type" value="Genomic_DNA"/>
</dbReference>
<reference evidence="1" key="1">
    <citation type="submission" date="2018-11" db="EMBL/GenBank/DDBJ databases">
        <authorList>
            <consortium name="Pathogen Informatics"/>
        </authorList>
    </citation>
    <scope>NUCLEOTIDE SEQUENCE</scope>
</reference>
<gene>
    <name evidence="1" type="ORF">PXEA_LOCUS4502</name>
</gene>
<dbReference type="AlphaFoldDB" id="A0A448WGE7"/>
<proteinExistence type="predicted"/>
<comment type="caution">
    <text evidence="1">The sequence shown here is derived from an EMBL/GenBank/DDBJ whole genome shotgun (WGS) entry which is preliminary data.</text>
</comment>
<sequence length="227" mass="24888">MEASNRHKAIFRSPCLTIPCLSSDHGAWNSSPGSSLHAPLQTSVAFNLCSRESRQSNPVVADYSNLSCLSNSAICSTQASDVICALPFRYRDFVSEPAAKASLERCADSEIIDNYVPTTKIRGDDINIELELFAYKSVATDHRESFPNADPTLVLRSSEHLAMSHQARVNEDADTPDESCADDTLDENNVIGVGLSDSSTSNYDLGLWKIIVLLNQTYFASKILVRH</sequence>
<keyword evidence="2" id="KW-1185">Reference proteome</keyword>
<evidence type="ECO:0000313" key="1">
    <source>
        <dbReference type="EMBL" id="VEL11062.1"/>
    </source>
</evidence>
<name>A0A448WGE7_9PLAT</name>
<organism evidence="1 2">
    <name type="scientific">Protopolystoma xenopodis</name>
    <dbReference type="NCBI Taxonomy" id="117903"/>
    <lineage>
        <taxon>Eukaryota</taxon>
        <taxon>Metazoa</taxon>
        <taxon>Spiralia</taxon>
        <taxon>Lophotrochozoa</taxon>
        <taxon>Platyhelminthes</taxon>
        <taxon>Monogenea</taxon>
        <taxon>Polyopisthocotylea</taxon>
        <taxon>Polystomatidea</taxon>
        <taxon>Polystomatidae</taxon>
        <taxon>Protopolystoma</taxon>
    </lineage>
</organism>
<evidence type="ECO:0000313" key="2">
    <source>
        <dbReference type="Proteomes" id="UP000784294"/>
    </source>
</evidence>